<evidence type="ECO:0000256" key="1">
    <source>
        <dbReference type="SAM" id="MobiDB-lite"/>
    </source>
</evidence>
<proteinExistence type="predicted"/>
<dbReference type="EMBL" id="CP019606">
    <property type="protein sequence ID" value="AQP48608.1"/>
    <property type="molecule type" value="Genomic_DNA"/>
</dbReference>
<feature type="compositionally biased region" description="Low complexity" evidence="1">
    <location>
        <begin position="11"/>
        <end position="36"/>
    </location>
</feature>
<dbReference type="Proteomes" id="UP000188145">
    <property type="component" value="Chromosome"/>
</dbReference>
<feature type="compositionally biased region" description="Acidic residues" evidence="1">
    <location>
        <begin position="60"/>
        <end position="71"/>
    </location>
</feature>
<reference evidence="3" key="1">
    <citation type="submission" date="2017-02" db="EMBL/GenBank/DDBJ databases">
        <title>Tessaracoccus aquaemaris sp. nov., isolated from the intestine of a Korean rockfish, Sebastes schlegelii, in a marine aquaculture pond.</title>
        <authorList>
            <person name="Tak E.J."/>
            <person name="Bae J.-W."/>
        </authorList>
    </citation>
    <scope>NUCLEOTIDE SEQUENCE [LARGE SCALE GENOMIC DNA]</scope>
    <source>
        <strain evidence="3">NSG39</strain>
    </source>
</reference>
<evidence type="ECO:0000313" key="3">
    <source>
        <dbReference type="Proteomes" id="UP000188145"/>
    </source>
</evidence>
<dbReference type="RefSeq" id="WP_077686950.1">
    <property type="nucleotide sequence ID" value="NZ_CP019606.1"/>
</dbReference>
<name>A0A1Q2CR50_9ACTN</name>
<dbReference type="AlphaFoldDB" id="A0A1Q2CR50"/>
<dbReference type="OrthoDB" id="3731026at2"/>
<feature type="compositionally biased region" description="Acidic residues" evidence="1">
    <location>
        <begin position="1"/>
        <end position="10"/>
    </location>
</feature>
<organism evidence="2 3">
    <name type="scientific">Tessaracoccus aquimaris</name>
    <dbReference type="NCBI Taxonomy" id="1332264"/>
    <lineage>
        <taxon>Bacteria</taxon>
        <taxon>Bacillati</taxon>
        <taxon>Actinomycetota</taxon>
        <taxon>Actinomycetes</taxon>
        <taxon>Propionibacteriales</taxon>
        <taxon>Propionibacteriaceae</taxon>
        <taxon>Tessaracoccus</taxon>
    </lineage>
</organism>
<dbReference type="STRING" id="1332264.BW730_14965"/>
<gene>
    <name evidence="2" type="ORF">BW730_14965</name>
</gene>
<protein>
    <submittedName>
        <fullName evidence="2">Uncharacterized protein</fullName>
    </submittedName>
</protein>
<feature type="region of interest" description="Disordered" evidence="1">
    <location>
        <begin position="1"/>
        <end position="76"/>
    </location>
</feature>
<sequence length="279" mass="30516">MTQREFDDDLAVPAAPLAGDWPDVDAVAAAPAPAAEPEMERSDDQEEADPLAAPVFSGEPEPEPEPDDEGDGGFSDRDKLVRVWLDDAGRLIRVRVSPVWFTRIGPKERLEDRFREAFVLAQLPGADPIERPEPLGPLEELAAMPEEVRAALDDLPELSQELVTAFRAVADELDAEITQALAVEQDAWQREARRVTGRSQGVSVTLDECGRTHSVAFEERWLDEAQVGSIVTHVQLASDRAQESYRPVPRGGASDDLLKQQELLGVAITAVLNPRGSKS</sequence>
<evidence type="ECO:0000313" key="2">
    <source>
        <dbReference type="EMBL" id="AQP48608.1"/>
    </source>
</evidence>
<accession>A0A1Q2CR50</accession>
<keyword evidence="3" id="KW-1185">Reference proteome</keyword>
<dbReference type="KEGG" id="tes:BW730_14965"/>